<reference evidence="1" key="1">
    <citation type="journal article" date="2022" name="Proc. Natl. Acad. Sci. U.S.A.">
        <title>Life cycle and functional genomics of the unicellular red alga Galdieria for elucidating algal and plant evolution and industrial use.</title>
        <authorList>
            <person name="Hirooka S."/>
            <person name="Itabashi T."/>
            <person name="Ichinose T.M."/>
            <person name="Onuma R."/>
            <person name="Fujiwara T."/>
            <person name="Yamashita S."/>
            <person name="Jong L.W."/>
            <person name="Tomita R."/>
            <person name="Iwane A.H."/>
            <person name="Miyagishima S.Y."/>
        </authorList>
    </citation>
    <scope>NUCLEOTIDE SEQUENCE</scope>
    <source>
        <strain evidence="1">NBRC 102759</strain>
    </source>
</reference>
<protein>
    <submittedName>
        <fullName evidence="1">Uncharacterized protein</fullName>
    </submittedName>
</protein>
<name>A0A9C7PSN6_9RHOD</name>
<dbReference type="OrthoDB" id="10532066at2759"/>
<sequence length="135" mass="15349">MTTNAQLSSPSVGFLKSCSCSWSCTGNKYIWKKIDERTTRCSHRRRHSYLANRRLVTSVIKDSELGDVESLEPPADKVEIAVKQLDDLTTKYLSSICGDDFGLAVERTLLTLRKTLDIKDFDKIFDRKNPFIGEL</sequence>
<dbReference type="EMBL" id="BQMJ01000009">
    <property type="protein sequence ID" value="GJQ09544.1"/>
    <property type="molecule type" value="Genomic_DNA"/>
</dbReference>
<organism evidence="1 2">
    <name type="scientific">Galdieria partita</name>
    <dbReference type="NCBI Taxonomy" id="83374"/>
    <lineage>
        <taxon>Eukaryota</taxon>
        <taxon>Rhodophyta</taxon>
        <taxon>Bangiophyceae</taxon>
        <taxon>Galdieriales</taxon>
        <taxon>Galdieriaceae</taxon>
        <taxon>Galdieria</taxon>
    </lineage>
</organism>
<proteinExistence type="predicted"/>
<dbReference type="Proteomes" id="UP001061958">
    <property type="component" value="Unassembled WGS sequence"/>
</dbReference>
<reference evidence="1" key="2">
    <citation type="submission" date="2022-01" db="EMBL/GenBank/DDBJ databases">
        <authorList>
            <person name="Hirooka S."/>
            <person name="Miyagishima S.Y."/>
        </authorList>
    </citation>
    <scope>NUCLEOTIDE SEQUENCE</scope>
    <source>
        <strain evidence="1">NBRC 102759</strain>
    </source>
</reference>
<dbReference type="AlphaFoldDB" id="A0A9C7PSN6"/>
<evidence type="ECO:0000313" key="1">
    <source>
        <dbReference type="EMBL" id="GJQ09544.1"/>
    </source>
</evidence>
<evidence type="ECO:0000313" key="2">
    <source>
        <dbReference type="Proteomes" id="UP001061958"/>
    </source>
</evidence>
<keyword evidence="2" id="KW-1185">Reference proteome</keyword>
<accession>A0A9C7PSN6</accession>
<gene>
    <name evidence="1" type="ORF">GpartN1_g1335.t1</name>
</gene>
<comment type="caution">
    <text evidence="1">The sequence shown here is derived from an EMBL/GenBank/DDBJ whole genome shotgun (WGS) entry which is preliminary data.</text>
</comment>